<evidence type="ECO:0000313" key="10">
    <source>
        <dbReference type="EMBL" id="KAK6589869.1"/>
    </source>
</evidence>
<feature type="compositionally biased region" description="Basic and acidic residues" evidence="8">
    <location>
        <begin position="40"/>
        <end position="63"/>
    </location>
</feature>
<dbReference type="EC" id="5.2.1.8" evidence="2"/>
<dbReference type="InterPro" id="IPR015943">
    <property type="entry name" value="WD40/YVTN_repeat-like_dom_sf"/>
</dbReference>
<dbReference type="InterPro" id="IPR002130">
    <property type="entry name" value="Cyclophilin-type_PPIase_dom"/>
</dbReference>
<comment type="caution">
    <text evidence="10">The sequence shown here is derived from an EMBL/GenBank/DDBJ whole genome shotgun (WGS) entry which is preliminary data.</text>
</comment>
<dbReference type="AlphaFoldDB" id="A0AAV9XZV9"/>
<dbReference type="Gene3D" id="2.40.100.10">
    <property type="entry name" value="Cyclophilin-like"/>
    <property type="match status" value="1"/>
</dbReference>
<dbReference type="PRINTS" id="PR00153">
    <property type="entry name" value="CSAPPISMRASE"/>
</dbReference>
<evidence type="ECO:0000256" key="7">
    <source>
        <dbReference type="PROSITE-ProRule" id="PRU00221"/>
    </source>
</evidence>
<dbReference type="SUPFAM" id="SSF50978">
    <property type="entry name" value="WD40 repeat-like"/>
    <property type="match status" value="1"/>
</dbReference>
<dbReference type="GO" id="GO:0006457">
    <property type="term" value="P:protein folding"/>
    <property type="evidence" value="ECO:0007669"/>
    <property type="project" value="InterPro"/>
</dbReference>
<sequence length="750" mass="85582">MTLYGKDDSEEYKKIKYEKDHPNFTEEEEEEEFGPDFIELTERVTDSDDRISKIPRLEDEQTDKSFLGNLRGQLESEEKGENESDDDFGPALPDSHKSSIFRDTDTKNMIKERKKCGYEAKIGGKTEKQDKSNEEGCETLLEKIGLPNKNFYEYSLMHKAQVSHVIASSKTGFVITASTDGVIKFWKFEFNVNNTNLEYVKGFQAHKSEVSDIAISDCGLFLVSISFEEKNYKLYNIVNFDMISIVNLSIKPGKCIFVESFKKEGSSGYILHPKIAISDLESNNIFIYSSNKEFSQDGKTIPKYTNHKNALASMCYLKNSNIVVSCDTSGGFEFWDPDTLLLPAIRERECEYGISFRYKIETDLFELQKSKCYSFGMAVSEDEQLLAVYCSDMKIRVFNIRMGKCIRTIEENISVYNMLQNDGSKNSNKYKIDHIEFGVRSKVENDIKNTKEISYQTLCFDETCKYLIYPCILGICVFDILKNERVAIIGKLECGKRFLSIGLLQIHCPIDKTHQVLNKSQITGSERSKHINPAIICSSLDSNRIYVFSKHLPLLENGQVNLKRDIFNEIPSEEDIERQKLIVMDSKKQISKRIAKNVILHTTKGDITLELFGNIAPKACENFSVHCFNKYYDNCTFHRVIKGFMIQTGDPTGDGTGGSSIWGKDFEDEFSPNVKHDQPFMLSMANAGPNTNSSQFFITTVPCPWLDGVHTIFGKVTKGKEYVQEIEHTQTNRHDKPINDIYITSTTAIF</sequence>
<name>A0AAV9XZV9_9CRYT</name>
<keyword evidence="5" id="KW-0697">Rotamase</keyword>
<dbReference type="PANTHER" id="PTHR45625:SF4">
    <property type="entry name" value="PEPTIDYLPROLYL ISOMERASE DOMAIN AND WD REPEAT-CONTAINING PROTEIN 1"/>
    <property type="match status" value="1"/>
</dbReference>
<reference evidence="10 11" key="1">
    <citation type="submission" date="2023-10" db="EMBL/GenBank/DDBJ databases">
        <title>Comparative genomics analysis reveals potential genetic determinants of host preference in Cryptosporidium xiaoi.</title>
        <authorList>
            <person name="Xiao L."/>
            <person name="Li J."/>
        </authorList>
    </citation>
    <scope>NUCLEOTIDE SEQUENCE [LARGE SCALE GENOMIC DNA]</scope>
    <source>
        <strain evidence="10 11">52996</strain>
    </source>
</reference>
<gene>
    <name evidence="10" type="ORF">RS030_192819</name>
</gene>
<feature type="region of interest" description="Disordered" evidence="8">
    <location>
        <begin position="17"/>
        <end position="104"/>
    </location>
</feature>
<dbReference type="FunFam" id="2.40.100.10:FF:000003">
    <property type="entry name" value="Peptidylprolyl isomerase domain and WD repeat-containing 1"/>
    <property type="match status" value="1"/>
</dbReference>
<dbReference type="Proteomes" id="UP001311799">
    <property type="component" value="Unassembled WGS sequence"/>
</dbReference>
<dbReference type="InterPro" id="IPR044666">
    <property type="entry name" value="Cyclophilin_A-like"/>
</dbReference>
<dbReference type="Pfam" id="PF00400">
    <property type="entry name" value="WD40"/>
    <property type="match status" value="1"/>
</dbReference>
<organism evidence="10 11">
    <name type="scientific">Cryptosporidium xiaoi</name>
    <dbReference type="NCBI Taxonomy" id="659607"/>
    <lineage>
        <taxon>Eukaryota</taxon>
        <taxon>Sar</taxon>
        <taxon>Alveolata</taxon>
        <taxon>Apicomplexa</taxon>
        <taxon>Conoidasida</taxon>
        <taxon>Coccidia</taxon>
        <taxon>Eucoccidiorida</taxon>
        <taxon>Eimeriorina</taxon>
        <taxon>Cryptosporidiidae</taxon>
        <taxon>Cryptosporidium</taxon>
    </lineage>
</organism>
<dbReference type="PROSITE" id="PS00170">
    <property type="entry name" value="CSA_PPIASE_1"/>
    <property type="match status" value="1"/>
</dbReference>
<evidence type="ECO:0000313" key="11">
    <source>
        <dbReference type="Proteomes" id="UP001311799"/>
    </source>
</evidence>
<dbReference type="Pfam" id="PF00160">
    <property type="entry name" value="Pro_isomerase"/>
    <property type="match status" value="1"/>
</dbReference>
<evidence type="ECO:0000256" key="8">
    <source>
        <dbReference type="SAM" id="MobiDB-lite"/>
    </source>
</evidence>
<feature type="domain" description="PPIase cyclophilin-type" evidence="9">
    <location>
        <begin position="594"/>
        <end position="748"/>
    </location>
</feature>
<evidence type="ECO:0000259" key="9">
    <source>
        <dbReference type="PROSITE" id="PS50072"/>
    </source>
</evidence>
<dbReference type="InterPro" id="IPR020892">
    <property type="entry name" value="Cyclophilin-type_PPIase_CS"/>
</dbReference>
<dbReference type="SMART" id="SM00320">
    <property type="entry name" value="WD40"/>
    <property type="match status" value="4"/>
</dbReference>
<dbReference type="GO" id="GO:0005634">
    <property type="term" value="C:nucleus"/>
    <property type="evidence" value="ECO:0007669"/>
    <property type="project" value="UniProtKB-ARBA"/>
</dbReference>
<evidence type="ECO:0000256" key="5">
    <source>
        <dbReference type="ARBA" id="ARBA00023110"/>
    </source>
</evidence>
<keyword evidence="4" id="KW-0677">Repeat</keyword>
<feature type="repeat" description="WD" evidence="7">
    <location>
        <begin position="155"/>
        <end position="189"/>
    </location>
</feature>
<evidence type="ECO:0000256" key="2">
    <source>
        <dbReference type="ARBA" id="ARBA00013194"/>
    </source>
</evidence>
<dbReference type="SUPFAM" id="SSF50891">
    <property type="entry name" value="Cyclophilin-like"/>
    <property type="match status" value="1"/>
</dbReference>
<feature type="compositionally biased region" description="Basic and acidic residues" evidence="8">
    <location>
        <begin position="94"/>
        <end position="104"/>
    </location>
</feature>
<dbReference type="InterPro" id="IPR036322">
    <property type="entry name" value="WD40_repeat_dom_sf"/>
</dbReference>
<protein>
    <recommendedName>
        <fullName evidence="2">peptidylprolyl isomerase</fullName>
        <ecNumber evidence="2">5.2.1.8</ecNumber>
    </recommendedName>
</protein>
<dbReference type="GO" id="GO:0003755">
    <property type="term" value="F:peptidyl-prolyl cis-trans isomerase activity"/>
    <property type="evidence" value="ECO:0007669"/>
    <property type="project" value="UniProtKB-KW"/>
</dbReference>
<evidence type="ECO:0000256" key="3">
    <source>
        <dbReference type="ARBA" id="ARBA00022574"/>
    </source>
</evidence>
<evidence type="ECO:0000256" key="6">
    <source>
        <dbReference type="ARBA" id="ARBA00023235"/>
    </source>
</evidence>
<dbReference type="PROSITE" id="PS50072">
    <property type="entry name" value="CSA_PPIASE_2"/>
    <property type="match status" value="1"/>
</dbReference>
<dbReference type="EMBL" id="JAWDEY010000010">
    <property type="protein sequence ID" value="KAK6589869.1"/>
    <property type="molecule type" value="Genomic_DNA"/>
</dbReference>
<dbReference type="Gene3D" id="2.130.10.10">
    <property type="entry name" value="YVTN repeat-like/Quinoprotein amine dehydrogenase"/>
    <property type="match status" value="1"/>
</dbReference>
<comment type="catalytic activity">
    <reaction evidence="1">
        <text>[protein]-peptidylproline (omega=180) = [protein]-peptidylproline (omega=0)</text>
        <dbReference type="Rhea" id="RHEA:16237"/>
        <dbReference type="Rhea" id="RHEA-COMP:10747"/>
        <dbReference type="Rhea" id="RHEA-COMP:10748"/>
        <dbReference type="ChEBI" id="CHEBI:83833"/>
        <dbReference type="ChEBI" id="CHEBI:83834"/>
        <dbReference type="EC" id="5.2.1.8"/>
    </reaction>
</comment>
<dbReference type="PANTHER" id="PTHR45625">
    <property type="entry name" value="PEPTIDYL-PROLYL CIS-TRANS ISOMERASE-RELATED"/>
    <property type="match status" value="1"/>
</dbReference>
<evidence type="ECO:0000256" key="4">
    <source>
        <dbReference type="ARBA" id="ARBA00022737"/>
    </source>
</evidence>
<dbReference type="PROSITE" id="PS50082">
    <property type="entry name" value="WD_REPEATS_2"/>
    <property type="match status" value="1"/>
</dbReference>
<dbReference type="InterPro" id="IPR029000">
    <property type="entry name" value="Cyclophilin-like_dom_sf"/>
</dbReference>
<feature type="compositionally biased region" description="Acidic residues" evidence="8">
    <location>
        <begin position="25"/>
        <end position="34"/>
    </location>
</feature>
<accession>A0AAV9XZV9</accession>
<evidence type="ECO:0000256" key="1">
    <source>
        <dbReference type="ARBA" id="ARBA00000971"/>
    </source>
</evidence>
<proteinExistence type="predicted"/>
<keyword evidence="11" id="KW-1185">Reference proteome</keyword>
<keyword evidence="3 7" id="KW-0853">WD repeat</keyword>
<dbReference type="InterPro" id="IPR001680">
    <property type="entry name" value="WD40_rpt"/>
</dbReference>
<keyword evidence="6 10" id="KW-0413">Isomerase</keyword>